<protein>
    <submittedName>
        <fullName evidence="1">Uncharacterized protein</fullName>
    </submittedName>
</protein>
<accession>A0A8H6DSJ6</accession>
<gene>
    <name evidence="1" type="ORF">GGP41_003869</name>
</gene>
<organism evidence="1 2">
    <name type="scientific">Cochliobolus sativus</name>
    <name type="common">Common root rot and spot blotch fungus</name>
    <name type="synonym">Bipolaris sorokiniana</name>
    <dbReference type="NCBI Taxonomy" id="45130"/>
    <lineage>
        <taxon>Eukaryota</taxon>
        <taxon>Fungi</taxon>
        <taxon>Dikarya</taxon>
        <taxon>Ascomycota</taxon>
        <taxon>Pezizomycotina</taxon>
        <taxon>Dothideomycetes</taxon>
        <taxon>Pleosporomycetidae</taxon>
        <taxon>Pleosporales</taxon>
        <taxon>Pleosporineae</taxon>
        <taxon>Pleosporaceae</taxon>
        <taxon>Bipolaris</taxon>
    </lineage>
</organism>
<evidence type="ECO:0000313" key="2">
    <source>
        <dbReference type="Proteomes" id="UP000624244"/>
    </source>
</evidence>
<evidence type="ECO:0000313" key="1">
    <source>
        <dbReference type="EMBL" id="KAF5846467.1"/>
    </source>
</evidence>
<sequence length="359" mass="40851">MGAFLSSEAPSPRPAKSYILSFPEEDFPEEASKAPEDVQDWYSHFFETLFCLPHKDGKAMLILEAPDDFVPDSRARPGWARKRLRGAYELLGKGHPRIVRYLGPLESDIGVIVERLEPGPIEWNALPALTVPLPQNPSQNDRLLLSLYYRWALQLVWLRSDFSLAITGFLAALAPQIEEENRRDRIASARERLQDPAYLNPIELEEFDCRVSEEGYAPWPFSEGEWIIHGTVSDAIYEGDEEHGSVKEDLQVPPIRLTNVDRRYYWAIFVKYLVNNVLADASASQDEMPDEIEDARLGNIIANAEKGHYKDAAKVMEDVKGAALKMGIKIGDSDEVDIGAKWEDVFEVCERQLRFREEE</sequence>
<dbReference type="AlphaFoldDB" id="A0A8H6DSJ6"/>
<proteinExistence type="predicted"/>
<comment type="caution">
    <text evidence="1">The sequence shown here is derived from an EMBL/GenBank/DDBJ whole genome shotgun (WGS) entry which is preliminary data.</text>
</comment>
<name>A0A8H6DSJ6_COCSA</name>
<dbReference type="EMBL" id="WNKQ01000016">
    <property type="protein sequence ID" value="KAF5846467.1"/>
    <property type="molecule type" value="Genomic_DNA"/>
</dbReference>
<reference evidence="1" key="1">
    <citation type="submission" date="2019-11" db="EMBL/GenBank/DDBJ databases">
        <title>Bipolaris sorokiniana Genome sequencing.</title>
        <authorList>
            <person name="Wang H."/>
        </authorList>
    </citation>
    <scope>NUCLEOTIDE SEQUENCE</scope>
</reference>
<dbReference type="Proteomes" id="UP000624244">
    <property type="component" value="Unassembled WGS sequence"/>
</dbReference>